<reference evidence="5 6" key="1">
    <citation type="submission" date="2024-03" db="EMBL/GenBank/DDBJ databases">
        <title>Sequence of Lycoming College Course Isolates.</title>
        <authorList>
            <person name="Plotts O."/>
            <person name="Newman J."/>
        </authorList>
    </citation>
    <scope>NUCLEOTIDE SEQUENCE [LARGE SCALE GENOMIC DNA]</scope>
    <source>
        <strain evidence="5 6">CJB-3</strain>
    </source>
</reference>
<keyword evidence="3" id="KW-0732">Signal</keyword>
<comment type="subcellular location">
    <subcellularLocation>
        <location evidence="1">Cell outer membrane</location>
        <topology evidence="1">Multi-pass membrane protein</topology>
    </subcellularLocation>
</comment>
<dbReference type="PROSITE" id="PS52016">
    <property type="entry name" value="TONB_DEPENDENT_REC_3"/>
    <property type="match status" value="1"/>
</dbReference>
<evidence type="ECO:0000313" key="6">
    <source>
        <dbReference type="Proteomes" id="UP001378956"/>
    </source>
</evidence>
<evidence type="ECO:0000256" key="2">
    <source>
        <dbReference type="SAM" id="MobiDB-lite"/>
    </source>
</evidence>
<keyword evidence="5" id="KW-0675">Receptor</keyword>
<gene>
    <name evidence="5" type="ORF">WAE58_24980</name>
</gene>
<keyword evidence="1" id="KW-1134">Transmembrane beta strand</keyword>
<feature type="signal peptide" evidence="3">
    <location>
        <begin position="1"/>
        <end position="29"/>
    </location>
</feature>
<dbReference type="NCBIfam" id="TIGR04056">
    <property type="entry name" value="OMP_RagA_SusC"/>
    <property type="match status" value="1"/>
</dbReference>
<comment type="similarity">
    <text evidence="1">Belongs to the TonB-dependent receptor family.</text>
</comment>
<dbReference type="Pfam" id="PF13715">
    <property type="entry name" value="CarbopepD_reg_2"/>
    <property type="match status" value="1"/>
</dbReference>
<organism evidence="5 6">
    <name type="scientific">Pedobacter panaciterrae</name>
    <dbReference type="NCBI Taxonomy" id="363849"/>
    <lineage>
        <taxon>Bacteria</taxon>
        <taxon>Pseudomonadati</taxon>
        <taxon>Bacteroidota</taxon>
        <taxon>Sphingobacteriia</taxon>
        <taxon>Sphingobacteriales</taxon>
        <taxon>Sphingobacteriaceae</taxon>
        <taxon>Pedobacter</taxon>
    </lineage>
</organism>
<dbReference type="InterPro" id="IPR023996">
    <property type="entry name" value="TonB-dep_OMP_SusC/RagA"/>
</dbReference>
<dbReference type="InterPro" id="IPR012910">
    <property type="entry name" value="Plug_dom"/>
</dbReference>
<accession>A0ABU8NUT1</accession>
<feature type="domain" description="TonB-dependent receptor plug" evidence="4">
    <location>
        <begin position="137"/>
        <end position="244"/>
    </location>
</feature>
<sequence>MKRKRLLFFIRRGGSCLVMSLIFYLPAQSKTFTKENLYGYHVQQQGVISGKVVDLQDGKPLTGVTVAVKGTNQKTTTNNEGNYQLTAAPSAVLVFSSVGYQTKEIPANDRSVINVQMESASEKLNEVVVVSYGTQNKREVTGAVSQLNTSEVKDMPVANIGQKLQGKFAGVQIANNSGAPGANMSFRIRGAASINAGNNPLIVIDGFPSTSGLETISPDEIASITVLKDASASSLYGSRASNGVILVTTKQAKGGQKSIELSSYAGLVRVSDRGKPDLMNAPEFAQFKKEYYEDAARYEGYTGGVPSVYQNPQQYGANSGTNWYDVLLRDAITQDYNLSLASGGTDLKSTINLNYNKQEGVILNTFANRISGRTNNIYSATDKLTIGFNLSGTYRRNQVTPGLDNGRAIIQQAFLMDPTLNYKNPDGSYPISFSQPGMFANPNFYLVLTQRVNPSEQTTVLANAFASYKIIPGLEYKISLNGNTESAINRSFTPSTAQGGLGGAPPQPPTGSYGTNRFLNLLAENTLTYQKTFNEKHNLDAFVGYTFQKFRSENSNIQASEFPDDNVQWINAATTRIGTAGTTESSLLSYIGRLNYNYDNKYLISLAFRRDGSSRFGTDNKYGNFPSVSIGWVASDEKFMKEQDKISLLKFRASYGKVGNNNIGDYTYLASVNSDNYVFGNQVTPGKSLDGIGNSFLTWETTSSFDAGVDLGLFNDRLRLTYDYYWKKTDGLLYNVDIPVQSGFNSITSNIGRFDFWGHELSLESRNLDGELKWTTGFNISFDRNKVIKLGTNNAPIGGYSLYWDDNRTAVGNPIGMFYGYINTGVYMTQEEFDTQPHGATSMVGTARFKDISGPDGVPDGIIDENDRTYIGNPNPDFTYGLTNRFSYKNLDLSIVIAGSVGNEIADDAFQSTENLDGVFNVRKGVAKRWRSIEEPGDGIYPRTRTGTTADFRNFTSRQVFSATYLAVKNITLGYKLPFKPNEYIKNARVYFSTQNPLIFTKYPGMNPEAGMSGLNGLSQGRDFTSYPISQIFTLGLNVGF</sequence>
<dbReference type="RefSeq" id="WP_216854299.1">
    <property type="nucleotide sequence ID" value="NZ_JABMKW010000003.1"/>
</dbReference>
<dbReference type="InterPro" id="IPR023997">
    <property type="entry name" value="TonB-dep_OMP_SusC/RagA_CS"/>
</dbReference>
<dbReference type="NCBIfam" id="TIGR04057">
    <property type="entry name" value="SusC_RagA_signa"/>
    <property type="match status" value="1"/>
</dbReference>
<evidence type="ECO:0000256" key="3">
    <source>
        <dbReference type="SAM" id="SignalP"/>
    </source>
</evidence>
<feature type="region of interest" description="Disordered" evidence="2">
    <location>
        <begin position="489"/>
        <end position="514"/>
    </location>
</feature>
<proteinExistence type="inferred from homology"/>
<keyword evidence="1" id="KW-0998">Cell outer membrane</keyword>
<protein>
    <submittedName>
        <fullName evidence="5">TonB-dependent receptor</fullName>
    </submittedName>
</protein>
<evidence type="ECO:0000313" key="5">
    <source>
        <dbReference type="EMBL" id="MEJ2905723.1"/>
    </source>
</evidence>
<evidence type="ECO:0000256" key="1">
    <source>
        <dbReference type="PROSITE-ProRule" id="PRU01360"/>
    </source>
</evidence>
<keyword evidence="1" id="KW-0472">Membrane</keyword>
<name>A0ABU8NUT1_9SPHI</name>
<keyword evidence="1" id="KW-0813">Transport</keyword>
<dbReference type="Pfam" id="PF07715">
    <property type="entry name" value="Plug"/>
    <property type="match status" value="1"/>
</dbReference>
<comment type="caution">
    <text evidence="5">The sequence shown here is derived from an EMBL/GenBank/DDBJ whole genome shotgun (WGS) entry which is preliminary data.</text>
</comment>
<evidence type="ECO:0000259" key="4">
    <source>
        <dbReference type="Pfam" id="PF07715"/>
    </source>
</evidence>
<feature type="chain" id="PRO_5046787865" evidence="3">
    <location>
        <begin position="30"/>
        <end position="1041"/>
    </location>
</feature>
<dbReference type="Proteomes" id="UP001378956">
    <property type="component" value="Unassembled WGS sequence"/>
</dbReference>
<dbReference type="EMBL" id="JBBEUB010000015">
    <property type="protein sequence ID" value="MEJ2905723.1"/>
    <property type="molecule type" value="Genomic_DNA"/>
</dbReference>
<keyword evidence="6" id="KW-1185">Reference proteome</keyword>
<keyword evidence="1" id="KW-0812">Transmembrane</keyword>
<dbReference type="InterPro" id="IPR039426">
    <property type="entry name" value="TonB-dep_rcpt-like"/>
</dbReference>